<protein>
    <submittedName>
        <fullName evidence="5">Two-component system, NarL family, response regulator DesR</fullName>
    </submittedName>
</protein>
<dbReference type="PROSITE" id="PS50043">
    <property type="entry name" value="HTH_LUXR_2"/>
    <property type="match status" value="1"/>
</dbReference>
<evidence type="ECO:0000313" key="5">
    <source>
        <dbReference type="EMBL" id="SEK89482.1"/>
    </source>
</evidence>
<dbReference type="InterPro" id="IPR011006">
    <property type="entry name" value="CheY-like_superfamily"/>
</dbReference>
<accession>A0A1H7KRT5</accession>
<dbReference type="SUPFAM" id="SSF46894">
    <property type="entry name" value="C-terminal effector domain of the bipartite response regulators"/>
    <property type="match status" value="1"/>
</dbReference>
<proteinExistence type="predicted"/>
<dbReference type="PANTHER" id="PTHR43214">
    <property type="entry name" value="TWO-COMPONENT RESPONSE REGULATOR"/>
    <property type="match status" value="1"/>
</dbReference>
<dbReference type="InterPro" id="IPR039420">
    <property type="entry name" value="WalR-like"/>
</dbReference>
<dbReference type="GO" id="GO:0003677">
    <property type="term" value="F:DNA binding"/>
    <property type="evidence" value="ECO:0007669"/>
    <property type="project" value="UniProtKB-KW"/>
</dbReference>
<dbReference type="CDD" id="cd06170">
    <property type="entry name" value="LuxR_C_like"/>
    <property type="match status" value="1"/>
</dbReference>
<name>A0A1H7KRT5_STRJI</name>
<feature type="domain" description="HTH luxR-type" evidence="3">
    <location>
        <begin position="134"/>
        <end position="199"/>
    </location>
</feature>
<evidence type="ECO:0000256" key="1">
    <source>
        <dbReference type="ARBA" id="ARBA00023125"/>
    </source>
</evidence>
<dbReference type="Gene3D" id="3.40.50.2300">
    <property type="match status" value="1"/>
</dbReference>
<dbReference type="EMBL" id="FOAZ01000004">
    <property type="protein sequence ID" value="SEK89482.1"/>
    <property type="molecule type" value="Genomic_DNA"/>
</dbReference>
<dbReference type="GO" id="GO:0006355">
    <property type="term" value="P:regulation of DNA-templated transcription"/>
    <property type="evidence" value="ECO:0007669"/>
    <property type="project" value="InterPro"/>
</dbReference>
<keyword evidence="1" id="KW-0238">DNA-binding</keyword>
<evidence type="ECO:0000259" key="4">
    <source>
        <dbReference type="PROSITE" id="PS50110"/>
    </source>
</evidence>
<feature type="modified residue" description="4-aspartylphosphate" evidence="2">
    <location>
        <position position="54"/>
    </location>
</feature>
<dbReference type="InterPro" id="IPR000792">
    <property type="entry name" value="Tscrpt_reg_LuxR_C"/>
</dbReference>
<dbReference type="AlphaFoldDB" id="A0A1H7KRT5"/>
<dbReference type="SUPFAM" id="SSF52172">
    <property type="entry name" value="CheY-like"/>
    <property type="match status" value="1"/>
</dbReference>
<dbReference type="GO" id="GO:0000160">
    <property type="term" value="P:phosphorelay signal transduction system"/>
    <property type="evidence" value="ECO:0007669"/>
    <property type="project" value="InterPro"/>
</dbReference>
<evidence type="ECO:0000256" key="2">
    <source>
        <dbReference type="PROSITE-ProRule" id="PRU00169"/>
    </source>
</evidence>
<gene>
    <name evidence="5" type="ORF">SAMN05414137_104173</name>
</gene>
<evidence type="ECO:0000313" key="6">
    <source>
        <dbReference type="Proteomes" id="UP000183015"/>
    </source>
</evidence>
<dbReference type="Pfam" id="PF00196">
    <property type="entry name" value="GerE"/>
    <property type="match status" value="1"/>
</dbReference>
<dbReference type="PROSITE" id="PS50110">
    <property type="entry name" value="RESPONSE_REGULATORY"/>
    <property type="match status" value="1"/>
</dbReference>
<keyword evidence="6" id="KW-1185">Reference proteome</keyword>
<reference evidence="6" key="1">
    <citation type="submission" date="2016-10" db="EMBL/GenBank/DDBJ databases">
        <authorList>
            <person name="Varghese N."/>
        </authorList>
    </citation>
    <scope>NUCLEOTIDE SEQUENCE [LARGE SCALE GENOMIC DNA]</scope>
    <source>
        <strain evidence="6">DSM 45096 / BCRC 16803 / CGMCC 4.1857 / CIP 109030 / JCM 12277 / KCTC 19219 / NBRC 100920 / 33214</strain>
    </source>
</reference>
<dbReference type="Pfam" id="PF00072">
    <property type="entry name" value="Response_reg"/>
    <property type="match status" value="1"/>
</dbReference>
<feature type="domain" description="Response regulatory" evidence="4">
    <location>
        <begin position="3"/>
        <end position="119"/>
    </location>
</feature>
<dbReference type="InterPro" id="IPR001789">
    <property type="entry name" value="Sig_transdc_resp-reg_receiver"/>
</dbReference>
<dbReference type="Proteomes" id="UP000183015">
    <property type="component" value="Unassembled WGS sequence"/>
</dbReference>
<sequence length="201" mass="21486">MIRVLIAEDQELVRTALARLVSLEDDITVVAEAADGEETMVLATQVACDVAVLDIDMPGMDGLITAEKLRVAHPEISVLLLTSHGRPGYLRRGVQAGARGFVTKNISGSRLADVIREVHAGGRYLDPEIAADAMFIGECPLGPRELEILRLAEDGRPLASIAHDLALSEGTVRNYMSAAVTKLGVGNRAGAVRYAQSMGWL</sequence>
<dbReference type="SMART" id="SM00421">
    <property type="entry name" value="HTH_LUXR"/>
    <property type="match status" value="1"/>
</dbReference>
<evidence type="ECO:0000259" key="3">
    <source>
        <dbReference type="PROSITE" id="PS50043"/>
    </source>
</evidence>
<dbReference type="PRINTS" id="PR00038">
    <property type="entry name" value="HTHLUXR"/>
</dbReference>
<organism evidence="5 6">
    <name type="scientific">Streptacidiphilus jiangxiensis</name>
    <dbReference type="NCBI Taxonomy" id="235985"/>
    <lineage>
        <taxon>Bacteria</taxon>
        <taxon>Bacillati</taxon>
        <taxon>Actinomycetota</taxon>
        <taxon>Actinomycetes</taxon>
        <taxon>Kitasatosporales</taxon>
        <taxon>Streptomycetaceae</taxon>
        <taxon>Streptacidiphilus</taxon>
    </lineage>
</organism>
<dbReference type="eggNOG" id="COG2197">
    <property type="taxonomic scope" value="Bacteria"/>
</dbReference>
<dbReference type="InterPro" id="IPR016032">
    <property type="entry name" value="Sig_transdc_resp-reg_C-effctor"/>
</dbReference>
<dbReference type="STRING" id="235985.SAMN05414137_104173"/>
<dbReference type="PANTHER" id="PTHR43214:SF42">
    <property type="entry name" value="TRANSCRIPTIONAL REGULATORY PROTEIN DESR"/>
    <property type="match status" value="1"/>
</dbReference>
<dbReference type="SMART" id="SM00448">
    <property type="entry name" value="REC"/>
    <property type="match status" value="1"/>
</dbReference>
<keyword evidence="2" id="KW-0597">Phosphoprotein</keyword>